<gene>
    <name evidence="1" type="ORF">SAMN05444371_0364</name>
</gene>
<evidence type="ECO:0000313" key="1">
    <source>
        <dbReference type="EMBL" id="SHJ93855.1"/>
    </source>
</evidence>
<dbReference type="Proteomes" id="UP000184498">
    <property type="component" value="Unassembled WGS sequence"/>
</dbReference>
<keyword evidence="2" id="KW-1185">Reference proteome</keyword>
<name>A0A1M6NDS5_9FLAO</name>
<protein>
    <submittedName>
        <fullName evidence="1">Uncharacterized protein</fullName>
    </submittedName>
</protein>
<accession>A0A1M6NDS5</accession>
<evidence type="ECO:0000313" key="2">
    <source>
        <dbReference type="Proteomes" id="UP000184498"/>
    </source>
</evidence>
<proteinExistence type="predicted"/>
<dbReference type="EMBL" id="FRAM01000001">
    <property type="protein sequence ID" value="SHJ93855.1"/>
    <property type="molecule type" value="Genomic_DNA"/>
</dbReference>
<sequence length="421" mass="48428">MIGWWISKKTNDIMKKFLSILLIFLICISVLSQEDVADYEKFEALAKKVNDIQKTANGKRLKYEETDVVITIPENNFIFNYYNLSANNIVKTGDGLLVFENIDFADVKDIGILDESFGDCGMVVITTNKKHQYTAVVDGKTATKEINNVGFYFSSIESIKGNEMFNALVELIYLSKIKKGLLSEKQAELQKTKWKDTASKNTVVDYYNYWKTEPENIFDALAYTRLTRLDRSFKLEKINTGDFHLGMTKSEFENLLAQKLNEVNSDNEVVKEALKSHKSRYYERKDQTVSTTAEFSKYNTSVSGRKLEKNKNEIDQLIKSVFKIEGKDIGNNLNGSYGFRLEKIEFDKSLKATSIEIVAYPLDKKLTKDGILSILGNDFGNITYKNQDESYFRFSGYADKELFLYFSDSDEIWITLRNKKD</sequence>
<organism evidence="1 2">
    <name type="scientific">Epilithonimonas mollis</name>
    <dbReference type="NCBI Taxonomy" id="216903"/>
    <lineage>
        <taxon>Bacteria</taxon>
        <taxon>Pseudomonadati</taxon>
        <taxon>Bacteroidota</taxon>
        <taxon>Flavobacteriia</taxon>
        <taxon>Flavobacteriales</taxon>
        <taxon>Weeksellaceae</taxon>
        <taxon>Chryseobacterium group</taxon>
        <taxon>Epilithonimonas</taxon>
    </lineage>
</organism>
<dbReference type="STRING" id="216903.SAMN05444371_0364"/>
<reference evidence="2" key="1">
    <citation type="submission" date="2016-11" db="EMBL/GenBank/DDBJ databases">
        <authorList>
            <person name="Varghese N."/>
            <person name="Submissions S."/>
        </authorList>
    </citation>
    <scope>NUCLEOTIDE SEQUENCE [LARGE SCALE GENOMIC DNA]</scope>
    <source>
        <strain evidence="2">DSM 18016</strain>
    </source>
</reference>
<dbReference type="AlphaFoldDB" id="A0A1M6NDS5"/>